<comment type="caution">
    <text evidence="1">The sequence shown here is derived from an EMBL/GenBank/DDBJ whole genome shotgun (WGS) entry which is preliminary data.</text>
</comment>
<organism evidence="1 2">
    <name type="scientific">Portunus trituberculatus</name>
    <name type="common">Swimming crab</name>
    <name type="synonym">Neptunus trituberculatus</name>
    <dbReference type="NCBI Taxonomy" id="210409"/>
    <lineage>
        <taxon>Eukaryota</taxon>
        <taxon>Metazoa</taxon>
        <taxon>Ecdysozoa</taxon>
        <taxon>Arthropoda</taxon>
        <taxon>Crustacea</taxon>
        <taxon>Multicrustacea</taxon>
        <taxon>Malacostraca</taxon>
        <taxon>Eumalacostraca</taxon>
        <taxon>Eucarida</taxon>
        <taxon>Decapoda</taxon>
        <taxon>Pleocyemata</taxon>
        <taxon>Brachyura</taxon>
        <taxon>Eubrachyura</taxon>
        <taxon>Portunoidea</taxon>
        <taxon>Portunidae</taxon>
        <taxon>Portuninae</taxon>
        <taxon>Portunus</taxon>
    </lineage>
</organism>
<name>A0A5B7I614_PORTR</name>
<gene>
    <name evidence="1" type="ORF">E2C01_073696</name>
</gene>
<evidence type="ECO:0000313" key="2">
    <source>
        <dbReference type="Proteomes" id="UP000324222"/>
    </source>
</evidence>
<proteinExistence type="predicted"/>
<reference evidence="1 2" key="1">
    <citation type="submission" date="2019-05" db="EMBL/GenBank/DDBJ databases">
        <title>Another draft genome of Portunus trituberculatus and its Hox gene families provides insights of decapod evolution.</title>
        <authorList>
            <person name="Jeong J.-H."/>
            <person name="Song I."/>
            <person name="Kim S."/>
            <person name="Choi T."/>
            <person name="Kim D."/>
            <person name="Ryu S."/>
            <person name="Kim W."/>
        </authorList>
    </citation>
    <scope>NUCLEOTIDE SEQUENCE [LARGE SCALE GENOMIC DNA]</scope>
    <source>
        <tissue evidence="1">Muscle</tissue>
    </source>
</reference>
<keyword evidence="2" id="KW-1185">Reference proteome</keyword>
<protein>
    <submittedName>
        <fullName evidence="1">Uncharacterized protein</fullName>
    </submittedName>
</protein>
<dbReference type="EMBL" id="VSRR010050442">
    <property type="protein sequence ID" value="MPC79182.1"/>
    <property type="molecule type" value="Genomic_DNA"/>
</dbReference>
<evidence type="ECO:0000313" key="1">
    <source>
        <dbReference type="EMBL" id="MPC79182.1"/>
    </source>
</evidence>
<dbReference type="AlphaFoldDB" id="A0A5B7I614"/>
<dbReference type="Proteomes" id="UP000324222">
    <property type="component" value="Unassembled WGS sequence"/>
</dbReference>
<sequence>MDALRLLRCGAMASFKAGFDLTTSPIVKDSSSNDLPFDSKCRGYSNHVLKGDKNGESLLSTH</sequence>
<accession>A0A5B7I614</accession>